<keyword evidence="6" id="KW-1185">Reference proteome</keyword>
<organism evidence="2 7">
    <name type="scientific">Phytophthora rubi</name>
    <dbReference type="NCBI Taxonomy" id="129364"/>
    <lineage>
        <taxon>Eukaryota</taxon>
        <taxon>Sar</taxon>
        <taxon>Stramenopiles</taxon>
        <taxon>Oomycota</taxon>
        <taxon>Peronosporomycetes</taxon>
        <taxon>Peronosporales</taxon>
        <taxon>Peronosporaceae</taxon>
        <taxon>Phytophthora</taxon>
    </lineage>
</organism>
<evidence type="ECO:0000313" key="2">
    <source>
        <dbReference type="EMBL" id="KAE9046114.1"/>
    </source>
</evidence>
<dbReference type="EMBL" id="QXFV01000056">
    <property type="protein sequence ID" value="KAE9051143.1"/>
    <property type="molecule type" value="Genomic_DNA"/>
</dbReference>
<proteinExistence type="predicted"/>
<feature type="chain" id="PRO_5036165395" description="Secreted protein" evidence="1">
    <location>
        <begin position="18"/>
        <end position="61"/>
    </location>
</feature>
<evidence type="ECO:0000313" key="4">
    <source>
        <dbReference type="EMBL" id="KAE9357453.1"/>
    </source>
</evidence>
<dbReference type="Proteomes" id="UP000429607">
    <property type="component" value="Unassembled WGS sequence"/>
</dbReference>
<evidence type="ECO:0000313" key="7">
    <source>
        <dbReference type="Proteomes" id="UP000435112"/>
    </source>
</evidence>
<accession>A0A6A3NNJ2</accession>
<dbReference type="EMBL" id="QXFU01000057">
    <property type="protein sequence ID" value="KAE9046114.1"/>
    <property type="molecule type" value="Genomic_DNA"/>
</dbReference>
<evidence type="ECO:0008006" key="8">
    <source>
        <dbReference type="Google" id="ProtNLM"/>
    </source>
</evidence>
<name>A0A6A3NNJ2_9STRA</name>
<keyword evidence="1" id="KW-0732">Signal</keyword>
<evidence type="ECO:0000256" key="1">
    <source>
        <dbReference type="SAM" id="SignalP"/>
    </source>
</evidence>
<reference evidence="5 7" key="1">
    <citation type="submission" date="2018-09" db="EMBL/GenBank/DDBJ databases">
        <title>Genomic investigation of the strawberry pathogen Phytophthora fragariae indicates pathogenicity is determined by transcriptional variation in three key races.</title>
        <authorList>
            <person name="Adams T.M."/>
            <person name="Armitage A.D."/>
            <person name="Sobczyk M.K."/>
            <person name="Bates H.J."/>
            <person name="Dunwell J.M."/>
            <person name="Nellist C.F."/>
            <person name="Harrison R.J."/>
        </authorList>
    </citation>
    <scope>NUCLEOTIDE SEQUENCE [LARGE SCALE GENOMIC DNA]</scope>
    <source>
        <strain evidence="3 5">SCRP249</strain>
        <strain evidence="2 7">SCRP324</strain>
        <strain evidence="4 6">SCRP333</strain>
    </source>
</reference>
<comment type="caution">
    <text evidence="2">The sequence shown here is derived from an EMBL/GenBank/DDBJ whole genome shotgun (WGS) entry which is preliminary data.</text>
</comment>
<sequence length="61" mass="7014">MVAHLFILCRGSSFSCCLSGCRIRMRCLRSWFFHLLASATAPTEDEQVCYHARWTWQADSG</sequence>
<evidence type="ECO:0000313" key="5">
    <source>
        <dbReference type="Proteomes" id="UP000429607"/>
    </source>
</evidence>
<feature type="signal peptide" evidence="1">
    <location>
        <begin position="1"/>
        <end position="17"/>
    </location>
</feature>
<evidence type="ECO:0000313" key="3">
    <source>
        <dbReference type="EMBL" id="KAE9051143.1"/>
    </source>
</evidence>
<gene>
    <name evidence="3" type="ORF">PR001_g1727</name>
    <name evidence="2" type="ORF">PR002_g1839</name>
    <name evidence="4" type="ORF">PR003_g1778</name>
</gene>
<dbReference type="EMBL" id="QXFT01000052">
    <property type="protein sequence ID" value="KAE9357453.1"/>
    <property type="molecule type" value="Genomic_DNA"/>
</dbReference>
<protein>
    <recommendedName>
        <fullName evidence="8">Secreted protein</fullName>
    </recommendedName>
</protein>
<evidence type="ECO:0000313" key="6">
    <source>
        <dbReference type="Proteomes" id="UP000434957"/>
    </source>
</evidence>
<dbReference type="Proteomes" id="UP000435112">
    <property type="component" value="Unassembled WGS sequence"/>
</dbReference>
<dbReference type="Proteomes" id="UP000434957">
    <property type="component" value="Unassembled WGS sequence"/>
</dbReference>
<dbReference type="AlphaFoldDB" id="A0A6A3NNJ2"/>